<keyword evidence="3" id="KW-1185">Reference proteome</keyword>
<gene>
    <name evidence="2" type="ORF">RSSM_04077</name>
</gene>
<accession>M5TZ36</accession>
<proteinExistence type="predicted"/>
<evidence type="ECO:0000313" key="2">
    <source>
        <dbReference type="EMBL" id="EMI54482.1"/>
    </source>
</evidence>
<reference evidence="2 3" key="1">
    <citation type="journal article" date="2013" name="Mar. Genomics">
        <title>Expression of sulfatases in Rhodopirellula baltica and the diversity of sulfatases in the genus Rhodopirellula.</title>
        <authorList>
            <person name="Wegner C.E."/>
            <person name="Richter-Heitmann T."/>
            <person name="Klindworth A."/>
            <person name="Klockow C."/>
            <person name="Richter M."/>
            <person name="Achstetter T."/>
            <person name="Glockner F.O."/>
            <person name="Harder J."/>
        </authorList>
    </citation>
    <scope>NUCLEOTIDE SEQUENCE [LARGE SCALE GENOMIC DNA]</scope>
    <source>
        <strain evidence="2 3">SM41</strain>
    </source>
</reference>
<dbReference type="EMBL" id="ANOH01000275">
    <property type="protein sequence ID" value="EMI54482.1"/>
    <property type="molecule type" value="Genomic_DNA"/>
</dbReference>
<evidence type="ECO:0000313" key="3">
    <source>
        <dbReference type="Proteomes" id="UP000011885"/>
    </source>
</evidence>
<comment type="caution">
    <text evidence="2">The sequence shown here is derived from an EMBL/GenBank/DDBJ whole genome shotgun (WGS) entry which is preliminary data.</text>
</comment>
<feature type="compositionally biased region" description="Polar residues" evidence="1">
    <location>
        <begin position="13"/>
        <end position="22"/>
    </location>
</feature>
<dbReference type="Proteomes" id="UP000011885">
    <property type="component" value="Unassembled WGS sequence"/>
</dbReference>
<dbReference type="AlphaFoldDB" id="M5TZ36"/>
<evidence type="ECO:0000256" key="1">
    <source>
        <dbReference type="SAM" id="MobiDB-lite"/>
    </source>
</evidence>
<feature type="region of interest" description="Disordered" evidence="1">
    <location>
        <begin position="1"/>
        <end position="22"/>
    </location>
</feature>
<protein>
    <submittedName>
        <fullName evidence="2">Uncharacterized protein</fullName>
    </submittedName>
</protein>
<dbReference type="PATRIC" id="fig|1263870.3.peg.4317"/>
<name>M5TZ36_9BACT</name>
<sequence length="58" mass="6582">MDKPLLSSRADQRTSIHQGNRRLSSVLESPSYVGTKKRWADFCLPIFRFASCGFAYAN</sequence>
<organism evidence="2 3">
    <name type="scientific">Rhodopirellula sallentina SM41</name>
    <dbReference type="NCBI Taxonomy" id="1263870"/>
    <lineage>
        <taxon>Bacteria</taxon>
        <taxon>Pseudomonadati</taxon>
        <taxon>Planctomycetota</taxon>
        <taxon>Planctomycetia</taxon>
        <taxon>Pirellulales</taxon>
        <taxon>Pirellulaceae</taxon>
        <taxon>Rhodopirellula</taxon>
    </lineage>
</organism>